<reference evidence="2 3" key="1">
    <citation type="submission" date="2021-07" db="EMBL/GenBank/DDBJ databases">
        <authorList>
            <person name="Palmer J.M."/>
        </authorList>
    </citation>
    <scope>NUCLEOTIDE SEQUENCE [LARGE SCALE GENOMIC DNA]</scope>
    <source>
        <strain evidence="2 3">AT_MEX2019</strain>
        <tissue evidence="2">Muscle</tissue>
    </source>
</reference>
<dbReference type="EMBL" id="JAHUTI010000215">
    <property type="protein sequence ID" value="MED6231811.1"/>
    <property type="molecule type" value="Genomic_DNA"/>
</dbReference>
<organism evidence="2 3">
    <name type="scientific">Ataeniobius toweri</name>
    <dbReference type="NCBI Taxonomy" id="208326"/>
    <lineage>
        <taxon>Eukaryota</taxon>
        <taxon>Metazoa</taxon>
        <taxon>Chordata</taxon>
        <taxon>Craniata</taxon>
        <taxon>Vertebrata</taxon>
        <taxon>Euteleostomi</taxon>
        <taxon>Actinopterygii</taxon>
        <taxon>Neopterygii</taxon>
        <taxon>Teleostei</taxon>
        <taxon>Neoteleostei</taxon>
        <taxon>Acanthomorphata</taxon>
        <taxon>Ovalentaria</taxon>
        <taxon>Atherinomorphae</taxon>
        <taxon>Cyprinodontiformes</taxon>
        <taxon>Goodeidae</taxon>
        <taxon>Ataeniobius</taxon>
    </lineage>
</organism>
<evidence type="ECO:0000313" key="3">
    <source>
        <dbReference type="Proteomes" id="UP001345963"/>
    </source>
</evidence>
<accession>A0ABU7A1S8</accession>
<gene>
    <name evidence="2" type="ORF">ATANTOWER_009342</name>
</gene>
<feature type="compositionally biased region" description="Polar residues" evidence="1">
    <location>
        <begin position="7"/>
        <end position="22"/>
    </location>
</feature>
<dbReference type="Proteomes" id="UP001345963">
    <property type="component" value="Unassembled WGS sequence"/>
</dbReference>
<feature type="non-terminal residue" evidence="2">
    <location>
        <position position="1"/>
    </location>
</feature>
<feature type="region of interest" description="Disordered" evidence="1">
    <location>
        <begin position="1"/>
        <end position="22"/>
    </location>
</feature>
<name>A0ABU7A1S8_9TELE</name>
<keyword evidence="3" id="KW-1185">Reference proteome</keyword>
<evidence type="ECO:0000256" key="1">
    <source>
        <dbReference type="SAM" id="MobiDB-lite"/>
    </source>
</evidence>
<feature type="non-terminal residue" evidence="2">
    <location>
        <position position="53"/>
    </location>
</feature>
<proteinExistence type="predicted"/>
<comment type="caution">
    <text evidence="2">The sequence shown here is derived from an EMBL/GenBank/DDBJ whole genome shotgun (WGS) entry which is preliminary data.</text>
</comment>
<protein>
    <submittedName>
        <fullName evidence="2">Uncharacterized protein</fullName>
    </submittedName>
</protein>
<evidence type="ECO:0000313" key="2">
    <source>
        <dbReference type="EMBL" id="MED6231811.1"/>
    </source>
</evidence>
<sequence length="53" mass="6015">RALRDLQSPNLESKLNSTASTQRVCKTSRSGFSPTWVSTRQVFFRTLSPKMVL</sequence>